<gene>
    <name evidence="2" type="ORF">IAC23_01915</name>
</gene>
<dbReference type="EMBL" id="JADIMO010000023">
    <property type="protein sequence ID" value="MBO8444440.1"/>
    <property type="molecule type" value="Genomic_DNA"/>
</dbReference>
<reference evidence="2" key="2">
    <citation type="journal article" date="2021" name="PeerJ">
        <title>Extensive microbial diversity within the chicken gut microbiome revealed by metagenomics and culture.</title>
        <authorList>
            <person name="Gilroy R."/>
            <person name="Ravi A."/>
            <person name="Getino M."/>
            <person name="Pursley I."/>
            <person name="Horton D.L."/>
            <person name="Alikhan N.F."/>
            <person name="Baker D."/>
            <person name="Gharbi K."/>
            <person name="Hall N."/>
            <person name="Watson M."/>
            <person name="Adriaenssens E.M."/>
            <person name="Foster-Nyarko E."/>
            <person name="Jarju S."/>
            <person name="Secka A."/>
            <person name="Antonio M."/>
            <person name="Oren A."/>
            <person name="Chaudhuri R.R."/>
            <person name="La Ragione R."/>
            <person name="Hildebrand F."/>
            <person name="Pallen M.J."/>
        </authorList>
    </citation>
    <scope>NUCLEOTIDE SEQUENCE</scope>
    <source>
        <strain evidence="2">D5-748</strain>
    </source>
</reference>
<sequence length="65" mass="7203">MSLDDRNIPDRRKSPEDIDKGNVPDNQTAIAQLAVATGRNDVLRGPCNGQKRQTKVTDQSIGLKW</sequence>
<name>A0A9D9EDS9_9BACT</name>
<organism evidence="2 3">
    <name type="scientific">Candidatus Cryptobacteroides merdavium</name>
    <dbReference type="NCBI Taxonomy" id="2840769"/>
    <lineage>
        <taxon>Bacteria</taxon>
        <taxon>Pseudomonadati</taxon>
        <taxon>Bacteroidota</taxon>
        <taxon>Bacteroidia</taxon>
        <taxon>Bacteroidales</taxon>
        <taxon>Candidatus Cryptobacteroides</taxon>
    </lineage>
</organism>
<dbReference type="Proteomes" id="UP000823619">
    <property type="component" value="Unassembled WGS sequence"/>
</dbReference>
<feature type="region of interest" description="Disordered" evidence="1">
    <location>
        <begin position="1"/>
        <end position="25"/>
    </location>
</feature>
<comment type="caution">
    <text evidence="2">The sequence shown here is derived from an EMBL/GenBank/DDBJ whole genome shotgun (WGS) entry which is preliminary data.</text>
</comment>
<evidence type="ECO:0000256" key="1">
    <source>
        <dbReference type="SAM" id="MobiDB-lite"/>
    </source>
</evidence>
<protein>
    <submittedName>
        <fullName evidence="2">Uncharacterized protein</fullName>
    </submittedName>
</protein>
<feature type="region of interest" description="Disordered" evidence="1">
    <location>
        <begin position="44"/>
        <end position="65"/>
    </location>
</feature>
<feature type="compositionally biased region" description="Polar residues" evidence="1">
    <location>
        <begin position="56"/>
        <end position="65"/>
    </location>
</feature>
<dbReference type="AlphaFoldDB" id="A0A9D9EDS9"/>
<proteinExistence type="predicted"/>
<feature type="compositionally biased region" description="Basic and acidic residues" evidence="1">
    <location>
        <begin position="1"/>
        <end position="22"/>
    </location>
</feature>
<evidence type="ECO:0000313" key="2">
    <source>
        <dbReference type="EMBL" id="MBO8444440.1"/>
    </source>
</evidence>
<accession>A0A9D9EDS9</accession>
<evidence type="ECO:0000313" key="3">
    <source>
        <dbReference type="Proteomes" id="UP000823619"/>
    </source>
</evidence>
<reference evidence="2" key="1">
    <citation type="submission" date="2020-10" db="EMBL/GenBank/DDBJ databases">
        <authorList>
            <person name="Gilroy R."/>
        </authorList>
    </citation>
    <scope>NUCLEOTIDE SEQUENCE</scope>
    <source>
        <strain evidence="2">D5-748</strain>
    </source>
</reference>